<keyword evidence="1" id="KW-0732">Signal</keyword>
<dbReference type="GeneID" id="69966074"/>
<sequence>MKITKLIKIVTLASVMCITTGCATALGKVEADTTIKNFKHNNNSYAMNVLSAAWNDRIPFNIEDENNLKDTDGVSGKTIYGSEIAMGSLSNGLSGGLTGLLFAASMDASTPKIQNYFQAIIWMPANGKDINNSEDRKLITDDITQKLLKPMYEDFFKASKKGEITTSTKSEFNYKGSWCSYTDPNVECSMFLSPNNLQFMGYADKQHGLPFNTKNNGKYIITRVRLAPAIMLMMKYNKKENMLFYVPPINYFAKFDKIQMKNTPYIQSTTKKNFFVKP</sequence>
<gene>
    <name evidence="2" type="ORF">CIK00_03865</name>
</gene>
<comment type="caution">
    <text evidence="2">The sequence shown here is derived from an EMBL/GenBank/DDBJ whole genome shotgun (WGS) entry which is preliminary data.</text>
</comment>
<dbReference type="RefSeq" id="WP_101767618.1">
    <property type="nucleotide sequence ID" value="NZ_BPPU01000003.1"/>
</dbReference>
<feature type="signal peptide" evidence="1">
    <location>
        <begin position="1"/>
        <end position="25"/>
    </location>
</feature>
<protein>
    <recommendedName>
        <fullName evidence="4">Lipoprotein</fullName>
    </recommendedName>
</protein>
<organism evidence="2 3">
    <name type="scientific">Photobacterium carnosum</name>
    <dbReference type="NCBI Taxonomy" id="2023717"/>
    <lineage>
        <taxon>Bacteria</taxon>
        <taxon>Pseudomonadati</taxon>
        <taxon>Pseudomonadota</taxon>
        <taxon>Gammaproteobacteria</taxon>
        <taxon>Vibrionales</taxon>
        <taxon>Vibrionaceae</taxon>
        <taxon>Photobacterium</taxon>
    </lineage>
</organism>
<reference evidence="2 3" key="1">
    <citation type="journal article" date="2018" name="Syst. Appl. Microbiol.">
        <title>Photobacterium carnosum sp. nov., isolated from spoiled modified atmosphere packaged poultry meat.</title>
        <authorList>
            <person name="Hilgarth M."/>
            <person name="Fuertes S."/>
            <person name="Ehrmann M."/>
            <person name="Vogel R.F."/>
        </authorList>
    </citation>
    <scope>NUCLEOTIDE SEQUENCE [LARGE SCALE GENOMIC DNA]</scope>
    <source>
        <strain evidence="2 3">TMW 2.2021</strain>
    </source>
</reference>
<accession>A0A2N4UWM0</accession>
<dbReference type="PROSITE" id="PS51257">
    <property type="entry name" value="PROKAR_LIPOPROTEIN"/>
    <property type="match status" value="1"/>
</dbReference>
<evidence type="ECO:0000313" key="2">
    <source>
        <dbReference type="EMBL" id="PLC59417.1"/>
    </source>
</evidence>
<evidence type="ECO:0008006" key="4">
    <source>
        <dbReference type="Google" id="ProtNLM"/>
    </source>
</evidence>
<dbReference type="Proteomes" id="UP000234420">
    <property type="component" value="Unassembled WGS sequence"/>
</dbReference>
<evidence type="ECO:0000256" key="1">
    <source>
        <dbReference type="SAM" id="SignalP"/>
    </source>
</evidence>
<dbReference type="AlphaFoldDB" id="A0A2N4UWM0"/>
<dbReference type="EMBL" id="NPIB01000002">
    <property type="protein sequence ID" value="PLC59417.1"/>
    <property type="molecule type" value="Genomic_DNA"/>
</dbReference>
<name>A0A2N4UWM0_9GAMM</name>
<keyword evidence="3" id="KW-1185">Reference proteome</keyword>
<evidence type="ECO:0000313" key="3">
    <source>
        <dbReference type="Proteomes" id="UP000234420"/>
    </source>
</evidence>
<feature type="chain" id="PRO_5014943832" description="Lipoprotein" evidence="1">
    <location>
        <begin position="26"/>
        <end position="278"/>
    </location>
</feature>
<proteinExistence type="predicted"/>